<sequence length="60" mass="6894">MTSIFLGNFFPVVFGFFADFVFNFFVFCADVSVANLSVPFDTPVSMHFIFCNKPFELHLK</sequence>
<evidence type="ECO:0000313" key="2">
    <source>
        <dbReference type="EMBL" id="EHG25437.1"/>
    </source>
</evidence>
<protein>
    <submittedName>
        <fullName evidence="2">Uncharacterized protein</fullName>
    </submittedName>
</protein>
<evidence type="ECO:0000256" key="1">
    <source>
        <dbReference type="SAM" id="Phobius"/>
    </source>
</evidence>
<dbReference type="EMBL" id="ADGH01000004">
    <property type="protein sequence ID" value="EHG25437.1"/>
    <property type="molecule type" value="Genomic_DNA"/>
</dbReference>
<keyword evidence="1" id="KW-1133">Transmembrane helix</keyword>
<proteinExistence type="predicted"/>
<dbReference type="Proteomes" id="UP000003175">
    <property type="component" value="Unassembled WGS sequence"/>
</dbReference>
<evidence type="ECO:0000313" key="3">
    <source>
        <dbReference type="Proteomes" id="UP000003175"/>
    </source>
</evidence>
<keyword evidence="1" id="KW-0472">Membrane</keyword>
<gene>
    <name evidence="2" type="ORF">HMPREF9432_00817</name>
</gene>
<keyword evidence="3" id="KW-1185">Reference proteome</keyword>
<reference evidence="2 3" key="1">
    <citation type="submission" date="2011-08" db="EMBL/GenBank/DDBJ databases">
        <title>The Genome Sequence of Selenomonas noxia F0398.</title>
        <authorList>
            <consortium name="The Broad Institute Genome Sequencing Platform"/>
            <person name="Earl A."/>
            <person name="Ward D."/>
            <person name="Feldgarden M."/>
            <person name="Gevers D."/>
            <person name="Izard J."/>
            <person name="Ganesan A."/>
            <person name="Blanton J.M."/>
            <person name="Baranova O.V."/>
            <person name="Tanner A.C."/>
            <person name="Dewhirst F.E."/>
            <person name="Young S.K."/>
            <person name="Zeng Q."/>
            <person name="Gargeya S."/>
            <person name="Fitzgerald M."/>
            <person name="Haas B."/>
            <person name="Abouelleil A."/>
            <person name="Alvarado L."/>
            <person name="Arachchi H.M."/>
            <person name="Berlin A."/>
            <person name="Brown A."/>
            <person name="Chapman S.B."/>
            <person name="Chen Z."/>
            <person name="Dunbar C."/>
            <person name="Freedman E."/>
            <person name="Gearin G."/>
            <person name="Gellesch M."/>
            <person name="Goldberg J."/>
            <person name="Griggs A."/>
            <person name="Gujja S."/>
            <person name="Heiman D."/>
            <person name="Howarth C."/>
            <person name="Larson L."/>
            <person name="Lui A."/>
            <person name="MacDonald P.J.P."/>
            <person name="Montmayeur A."/>
            <person name="Murphy C."/>
            <person name="Neiman D."/>
            <person name="Pearson M."/>
            <person name="Priest M."/>
            <person name="Roberts A."/>
            <person name="Saif S."/>
            <person name="Shea T."/>
            <person name="Shenoy N."/>
            <person name="Sisk P."/>
            <person name="Stolte C."/>
            <person name="Sykes S."/>
            <person name="Wortman J."/>
            <person name="Nusbaum C."/>
            <person name="Birren B."/>
        </authorList>
    </citation>
    <scope>NUCLEOTIDE SEQUENCE [LARGE SCALE GENOMIC DNA]</scope>
    <source>
        <strain evidence="2 3">F0398</strain>
    </source>
</reference>
<feature type="transmembrane region" description="Helical" evidence="1">
    <location>
        <begin position="12"/>
        <end position="38"/>
    </location>
</feature>
<keyword evidence="1" id="KW-0812">Transmembrane</keyword>
<accession>A0ABN0DRC1</accession>
<name>A0ABN0DRC1_9FIRM</name>
<comment type="caution">
    <text evidence="2">The sequence shown here is derived from an EMBL/GenBank/DDBJ whole genome shotgun (WGS) entry which is preliminary data.</text>
</comment>
<organism evidence="2 3">
    <name type="scientific">Selenomonas noxia F0398</name>
    <dbReference type="NCBI Taxonomy" id="702437"/>
    <lineage>
        <taxon>Bacteria</taxon>
        <taxon>Bacillati</taxon>
        <taxon>Bacillota</taxon>
        <taxon>Negativicutes</taxon>
        <taxon>Selenomonadales</taxon>
        <taxon>Selenomonadaceae</taxon>
        <taxon>Selenomonas</taxon>
    </lineage>
</organism>